<dbReference type="RefSeq" id="WP_344461252.1">
    <property type="nucleotide sequence ID" value="NZ_BAAANT010000004.1"/>
</dbReference>
<comment type="caution">
    <text evidence="3">The sequence shown here is derived from an EMBL/GenBank/DDBJ whole genome shotgun (WGS) entry which is preliminary data.</text>
</comment>
<keyword evidence="2" id="KW-0472">Membrane</keyword>
<keyword evidence="2" id="KW-0812">Transmembrane</keyword>
<feature type="transmembrane region" description="Helical" evidence="2">
    <location>
        <begin position="313"/>
        <end position="334"/>
    </location>
</feature>
<feature type="compositionally biased region" description="Pro residues" evidence="1">
    <location>
        <begin position="1"/>
        <end position="11"/>
    </location>
</feature>
<evidence type="ECO:0000256" key="2">
    <source>
        <dbReference type="SAM" id="Phobius"/>
    </source>
</evidence>
<feature type="region of interest" description="Disordered" evidence="1">
    <location>
        <begin position="1"/>
        <end position="38"/>
    </location>
</feature>
<feature type="transmembrane region" description="Helical" evidence="2">
    <location>
        <begin position="131"/>
        <end position="152"/>
    </location>
</feature>
<reference evidence="3 4" key="1">
    <citation type="journal article" date="2019" name="Int. J. Syst. Evol. Microbiol.">
        <title>The Global Catalogue of Microorganisms (GCM) 10K type strain sequencing project: providing services to taxonomists for standard genome sequencing and annotation.</title>
        <authorList>
            <consortium name="The Broad Institute Genomics Platform"/>
            <consortium name="The Broad Institute Genome Sequencing Center for Infectious Disease"/>
            <person name="Wu L."/>
            <person name="Ma J."/>
        </authorList>
    </citation>
    <scope>NUCLEOTIDE SEQUENCE [LARGE SCALE GENOMIC DNA]</scope>
    <source>
        <strain evidence="3 4">JCM 14560</strain>
    </source>
</reference>
<evidence type="ECO:0000256" key="1">
    <source>
        <dbReference type="SAM" id="MobiDB-lite"/>
    </source>
</evidence>
<keyword evidence="4" id="KW-1185">Reference proteome</keyword>
<keyword evidence="2" id="KW-1133">Transmembrane helix</keyword>
<feature type="transmembrane region" description="Helical" evidence="2">
    <location>
        <begin position="179"/>
        <end position="203"/>
    </location>
</feature>
<accession>A0ABN2YXI2</accession>
<feature type="transmembrane region" description="Helical" evidence="2">
    <location>
        <begin position="215"/>
        <end position="238"/>
    </location>
</feature>
<organism evidence="3 4">
    <name type="scientific">Kitasatospora kazusensis</name>
    <dbReference type="NCBI Taxonomy" id="407974"/>
    <lineage>
        <taxon>Bacteria</taxon>
        <taxon>Bacillati</taxon>
        <taxon>Actinomycetota</taxon>
        <taxon>Actinomycetes</taxon>
        <taxon>Kitasatosporales</taxon>
        <taxon>Streptomycetaceae</taxon>
        <taxon>Kitasatospora</taxon>
    </lineage>
</organism>
<name>A0ABN2YXI2_9ACTN</name>
<evidence type="ECO:0000313" key="3">
    <source>
        <dbReference type="EMBL" id="GAA2133964.1"/>
    </source>
</evidence>
<gene>
    <name evidence="3" type="ORF">GCM10009760_10710</name>
</gene>
<evidence type="ECO:0000313" key="4">
    <source>
        <dbReference type="Proteomes" id="UP001422759"/>
    </source>
</evidence>
<dbReference type="Proteomes" id="UP001422759">
    <property type="component" value="Unassembled WGS sequence"/>
</dbReference>
<feature type="transmembrane region" description="Helical" evidence="2">
    <location>
        <begin position="97"/>
        <end position="119"/>
    </location>
</feature>
<protein>
    <submittedName>
        <fullName evidence="3">ABC transporter permease</fullName>
    </submittedName>
</protein>
<dbReference type="EMBL" id="BAAANT010000004">
    <property type="protein sequence ID" value="GAA2133964.1"/>
    <property type="molecule type" value="Genomic_DNA"/>
</dbReference>
<feature type="compositionally biased region" description="Low complexity" evidence="1">
    <location>
        <begin position="12"/>
        <end position="38"/>
    </location>
</feature>
<dbReference type="Pfam" id="PF12679">
    <property type="entry name" value="ABC2_membrane_2"/>
    <property type="match status" value="1"/>
</dbReference>
<sequence>MSQPSLPPESPTPADARPAAPVAPTAATAPAAPSAPLGTAPLGTAPSGIAPDSGVIHNIGYRSYTGPRLGRSYATRSLYVQSLRAAYGLGRSGKSKVLPMLMLGLPVLVAAMIVVIAIIKGGTELPTDYPQFLNTVGLLVEIFLAAQAPVLLSRDLRHNTVPLYFSRPITRGDYVRAKFAAMVTAMMLVMVAPLLVLYLGSILAGQGLAHNTGHFLIGLVAALLYAALYSAIGLLIAASTPRRGFGVAAIMGVLVVSGILAGIVFGLSGGLHGDPPASANWAAVISPSMLVDGFVNQLFGLVTDPRVTHAPGAFGAVAFAVEILAVTAACYWLVDRRYRKI</sequence>
<feature type="transmembrane region" description="Helical" evidence="2">
    <location>
        <begin position="245"/>
        <end position="267"/>
    </location>
</feature>
<proteinExistence type="predicted"/>